<evidence type="ECO:0000256" key="1">
    <source>
        <dbReference type="ARBA" id="ARBA00022723"/>
    </source>
</evidence>
<keyword evidence="2" id="KW-0378">Hydrolase</keyword>
<dbReference type="Proteomes" id="UP000252139">
    <property type="component" value="Unassembled WGS sequence"/>
</dbReference>
<dbReference type="STRING" id="86630.A0A367JCP8"/>
<evidence type="ECO:0000313" key="6">
    <source>
        <dbReference type="EMBL" id="RCH87718.1"/>
    </source>
</evidence>
<keyword evidence="5" id="KW-0326">Glycosidase</keyword>
<dbReference type="Pfam" id="PF04227">
    <property type="entry name" value="Indigoidine_A"/>
    <property type="match status" value="1"/>
</dbReference>
<gene>
    <name evidence="6" type="ORF">CU097_009692</name>
</gene>
<dbReference type="EMBL" id="PJQL01001603">
    <property type="protein sequence ID" value="RCH87718.1"/>
    <property type="molecule type" value="Genomic_DNA"/>
</dbReference>
<dbReference type="InterPro" id="IPR022830">
    <property type="entry name" value="Indigdn_synthA-like"/>
</dbReference>
<accession>A0A367JCP8</accession>
<keyword evidence="1" id="KW-0479">Metal-binding</keyword>
<keyword evidence="7" id="KW-1185">Reference proteome</keyword>
<proteinExistence type="inferred from homology"/>
<evidence type="ECO:0000256" key="3">
    <source>
        <dbReference type="ARBA" id="ARBA00023211"/>
    </source>
</evidence>
<protein>
    <recommendedName>
        <fullName evidence="8">Pseudouridine-5'-phosphate glycosidase</fullName>
    </recommendedName>
</protein>
<dbReference type="GO" id="GO:0005737">
    <property type="term" value="C:cytoplasm"/>
    <property type="evidence" value="ECO:0007669"/>
    <property type="project" value="TreeGrafter"/>
</dbReference>
<reference evidence="6 7" key="1">
    <citation type="journal article" date="2018" name="G3 (Bethesda)">
        <title>Phylogenetic and Phylogenomic Definition of Rhizopus Species.</title>
        <authorList>
            <person name="Gryganskyi A.P."/>
            <person name="Golan J."/>
            <person name="Dolatabadi S."/>
            <person name="Mondo S."/>
            <person name="Robb S."/>
            <person name="Idnurm A."/>
            <person name="Muszewska A."/>
            <person name="Steczkiewicz K."/>
            <person name="Masonjones S."/>
            <person name="Liao H.L."/>
            <person name="Gajdeczka M.T."/>
            <person name="Anike F."/>
            <person name="Vuek A."/>
            <person name="Anishchenko I.M."/>
            <person name="Voigt K."/>
            <person name="de Hoog G.S."/>
            <person name="Smith M.E."/>
            <person name="Heitman J."/>
            <person name="Vilgalys R."/>
            <person name="Stajich J.E."/>
        </authorList>
    </citation>
    <scope>NUCLEOTIDE SEQUENCE [LARGE SCALE GENOMIC DNA]</scope>
    <source>
        <strain evidence="6 7">CBS 357.93</strain>
    </source>
</reference>
<evidence type="ECO:0000256" key="2">
    <source>
        <dbReference type="ARBA" id="ARBA00022801"/>
    </source>
</evidence>
<dbReference type="AlphaFoldDB" id="A0A367JCP8"/>
<dbReference type="HAMAP" id="MF_01876">
    <property type="entry name" value="PsiMP_glycosidase"/>
    <property type="match status" value="1"/>
</dbReference>
<evidence type="ECO:0008006" key="8">
    <source>
        <dbReference type="Google" id="ProtNLM"/>
    </source>
</evidence>
<keyword evidence="3" id="KW-0464">Manganese</keyword>
<sequence length="336" mass="35715">MLWTKQRALFTRLAIHRFSALSIAEKFTITPEIKDALKRNGPVVALESTIISHGMPYPQNVETARSVEAIVREQGAIPATIAILNGKVHIGLNDDQLDYFGKNGPAAIKASRRDLPVILAQGKSGATTVASTMILARAAGIPVFVTGGIGGVHRGASESFDISADLTELGRTPVAVVCAGVKSILDIPKTLEVLETQGVTVATVGTTRQFPAFYTPNSGFDVGADMSPYHIETAQDAAKIILANHELQMNSGIVFAVPIPKESAADTKSIQEAIDTAITEARTENIKGKEETPFLLKRIAELTKGESLSANIALVKNNAKIGGQIAVQLSQLKQQT</sequence>
<dbReference type="GO" id="GO:0046872">
    <property type="term" value="F:metal ion binding"/>
    <property type="evidence" value="ECO:0007669"/>
    <property type="project" value="UniProtKB-KW"/>
</dbReference>
<dbReference type="SUPFAM" id="SSF110581">
    <property type="entry name" value="Indigoidine synthase A-like"/>
    <property type="match status" value="1"/>
</dbReference>
<name>A0A367JCP8_RHIAZ</name>
<dbReference type="OrthoDB" id="198885at2759"/>
<dbReference type="PANTHER" id="PTHR42909">
    <property type="entry name" value="ZGC:136858"/>
    <property type="match status" value="1"/>
</dbReference>
<organism evidence="6 7">
    <name type="scientific">Rhizopus azygosporus</name>
    <name type="common">Rhizopus microsporus var. azygosporus</name>
    <dbReference type="NCBI Taxonomy" id="86630"/>
    <lineage>
        <taxon>Eukaryota</taxon>
        <taxon>Fungi</taxon>
        <taxon>Fungi incertae sedis</taxon>
        <taxon>Mucoromycota</taxon>
        <taxon>Mucoromycotina</taxon>
        <taxon>Mucoromycetes</taxon>
        <taxon>Mucorales</taxon>
        <taxon>Mucorineae</taxon>
        <taxon>Rhizopodaceae</taxon>
        <taxon>Rhizopus</taxon>
    </lineage>
</organism>
<keyword evidence="4" id="KW-0456">Lyase</keyword>
<evidence type="ECO:0000256" key="4">
    <source>
        <dbReference type="ARBA" id="ARBA00023239"/>
    </source>
</evidence>
<evidence type="ECO:0000313" key="7">
    <source>
        <dbReference type="Proteomes" id="UP000252139"/>
    </source>
</evidence>
<evidence type="ECO:0000256" key="5">
    <source>
        <dbReference type="ARBA" id="ARBA00023295"/>
    </source>
</evidence>
<dbReference type="PANTHER" id="PTHR42909:SF1">
    <property type="entry name" value="CARBOHYDRATE KINASE PFKB DOMAIN-CONTAINING PROTEIN"/>
    <property type="match status" value="1"/>
</dbReference>
<dbReference type="GO" id="GO:0016798">
    <property type="term" value="F:hydrolase activity, acting on glycosyl bonds"/>
    <property type="evidence" value="ECO:0007669"/>
    <property type="project" value="UniProtKB-KW"/>
</dbReference>
<dbReference type="Gene3D" id="3.40.1790.10">
    <property type="entry name" value="Indigoidine synthase domain"/>
    <property type="match status" value="1"/>
</dbReference>
<dbReference type="GO" id="GO:0004730">
    <property type="term" value="F:pseudouridylate synthase activity"/>
    <property type="evidence" value="ECO:0007669"/>
    <property type="project" value="InterPro"/>
</dbReference>
<comment type="caution">
    <text evidence="6">The sequence shown here is derived from an EMBL/GenBank/DDBJ whole genome shotgun (WGS) entry which is preliminary data.</text>
</comment>
<dbReference type="InterPro" id="IPR007342">
    <property type="entry name" value="PsuG"/>
</dbReference>